<dbReference type="InterPro" id="IPR010982">
    <property type="entry name" value="Lambda_DNA-bd_dom_sf"/>
</dbReference>
<dbReference type="Gene3D" id="1.10.260.40">
    <property type="entry name" value="lambda repressor-like DNA-binding domains"/>
    <property type="match status" value="1"/>
</dbReference>
<evidence type="ECO:0000259" key="4">
    <source>
        <dbReference type="PROSITE" id="PS50943"/>
    </source>
</evidence>
<name>A0A318QLR4_9PROT</name>
<evidence type="ECO:0000313" key="6">
    <source>
        <dbReference type="Proteomes" id="UP000247814"/>
    </source>
</evidence>
<dbReference type="Proteomes" id="UP000247814">
    <property type="component" value="Unassembled WGS sequence"/>
</dbReference>
<dbReference type="Pfam" id="PF01381">
    <property type="entry name" value="HTH_3"/>
    <property type="match status" value="1"/>
</dbReference>
<evidence type="ECO:0000256" key="3">
    <source>
        <dbReference type="ARBA" id="ARBA00023163"/>
    </source>
</evidence>
<evidence type="ECO:0000256" key="1">
    <source>
        <dbReference type="ARBA" id="ARBA00023015"/>
    </source>
</evidence>
<keyword evidence="6" id="KW-1185">Reference proteome</keyword>
<sequence>MSNQETDGKKLRYIIASNVKRLRLTMGLSQEELAYICGYHRTYIGSVERSERNITLSTLESLSNALNVSPSHLLEIKHD</sequence>
<keyword evidence="2" id="KW-0238">DNA-binding</keyword>
<organism evidence="5 6">
    <name type="scientific">Komagataeibacter sucrofermentans</name>
    <dbReference type="NCBI Taxonomy" id="1053551"/>
    <lineage>
        <taxon>Bacteria</taxon>
        <taxon>Pseudomonadati</taxon>
        <taxon>Pseudomonadota</taxon>
        <taxon>Alphaproteobacteria</taxon>
        <taxon>Acetobacterales</taxon>
        <taxon>Acetobacteraceae</taxon>
        <taxon>Komagataeibacter</taxon>
    </lineage>
</organism>
<dbReference type="PANTHER" id="PTHR46797:SF23">
    <property type="entry name" value="HTH-TYPE TRANSCRIPTIONAL REGULATOR SUTR"/>
    <property type="match status" value="1"/>
</dbReference>
<dbReference type="PROSITE" id="PS50943">
    <property type="entry name" value="HTH_CROC1"/>
    <property type="match status" value="1"/>
</dbReference>
<dbReference type="SUPFAM" id="SSF47413">
    <property type="entry name" value="lambda repressor-like DNA-binding domains"/>
    <property type="match status" value="1"/>
</dbReference>
<dbReference type="RefSeq" id="WP_110566975.1">
    <property type="nucleotide sequence ID" value="NZ_CP137147.1"/>
</dbReference>
<accession>A0A318QLR4</accession>
<dbReference type="CDD" id="cd00093">
    <property type="entry name" value="HTH_XRE"/>
    <property type="match status" value="1"/>
</dbReference>
<dbReference type="GO" id="GO:0005829">
    <property type="term" value="C:cytosol"/>
    <property type="evidence" value="ECO:0007669"/>
    <property type="project" value="TreeGrafter"/>
</dbReference>
<dbReference type="SMART" id="SM00530">
    <property type="entry name" value="HTH_XRE"/>
    <property type="match status" value="1"/>
</dbReference>
<proteinExistence type="predicted"/>
<dbReference type="GO" id="GO:0003677">
    <property type="term" value="F:DNA binding"/>
    <property type="evidence" value="ECO:0007669"/>
    <property type="project" value="UniProtKB-KW"/>
</dbReference>
<keyword evidence="1" id="KW-0805">Transcription regulation</keyword>
<dbReference type="GO" id="GO:0003700">
    <property type="term" value="F:DNA-binding transcription factor activity"/>
    <property type="evidence" value="ECO:0007669"/>
    <property type="project" value="TreeGrafter"/>
</dbReference>
<dbReference type="PANTHER" id="PTHR46797">
    <property type="entry name" value="HTH-TYPE TRANSCRIPTIONAL REGULATOR"/>
    <property type="match status" value="1"/>
</dbReference>
<evidence type="ECO:0000256" key="2">
    <source>
        <dbReference type="ARBA" id="ARBA00023125"/>
    </source>
</evidence>
<dbReference type="InterPro" id="IPR001387">
    <property type="entry name" value="Cro/C1-type_HTH"/>
</dbReference>
<keyword evidence="3" id="KW-0804">Transcription</keyword>
<dbReference type="AlphaFoldDB" id="A0A318QLR4"/>
<dbReference type="InterPro" id="IPR050807">
    <property type="entry name" value="TransReg_Diox_bact_type"/>
</dbReference>
<gene>
    <name evidence="5" type="ORF">CFR77_01520</name>
</gene>
<evidence type="ECO:0000313" key="5">
    <source>
        <dbReference type="EMBL" id="PYD80617.1"/>
    </source>
</evidence>
<feature type="domain" description="HTH cro/C1-type" evidence="4">
    <location>
        <begin position="19"/>
        <end position="73"/>
    </location>
</feature>
<dbReference type="EMBL" id="NKUA01000002">
    <property type="protein sequence ID" value="PYD80617.1"/>
    <property type="molecule type" value="Genomic_DNA"/>
</dbReference>
<reference evidence="5 6" key="1">
    <citation type="submission" date="2017-07" db="EMBL/GenBank/DDBJ databases">
        <title>A draft genome sequence of Komagataeibacter sucrofermentans LMG 18788.</title>
        <authorList>
            <person name="Skraban J."/>
            <person name="Cleenwerck I."/>
            <person name="Vandamme P."/>
            <person name="Trcek J."/>
        </authorList>
    </citation>
    <scope>NUCLEOTIDE SEQUENCE [LARGE SCALE GENOMIC DNA]</scope>
    <source>
        <strain evidence="5 6">LMG 18788</strain>
    </source>
</reference>
<protein>
    <submittedName>
        <fullName evidence="5">Transcriptional regulator</fullName>
    </submittedName>
</protein>
<comment type="caution">
    <text evidence="5">The sequence shown here is derived from an EMBL/GenBank/DDBJ whole genome shotgun (WGS) entry which is preliminary data.</text>
</comment>
<dbReference type="OrthoDB" id="2986852at2"/>